<comment type="caution">
    <text evidence="4">The sequence shown here is derived from an EMBL/GenBank/DDBJ whole genome shotgun (WGS) entry which is preliminary data.</text>
</comment>
<evidence type="ECO:0000259" key="3">
    <source>
        <dbReference type="Pfam" id="PF13649"/>
    </source>
</evidence>
<sequence>MTTLPLRVLGALDRFNAAHPWDHNAHYHRWILRRLPRRFGRALDVGCGTGDLARLLAARADEVQAVDSDPAIVARAREATPATAPVTFTVADASTGTPAGPYDVITCVAVLHHLPFTEALTHLRRQLAPGGTLLVVGCARAQTIGDHLLAAVAAPLNAAIGWWRSRGRTVPRPPSMTAVTRPPELGFPEIVREARAVLPGARLRRRLFWRYTLVWRAEG</sequence>
<reference evidence="4 5" key="1">
    <citation type="submission" date="2020-11" db="EMBL/GenBank/DDBJ databases">
        <title>Streptomyces spirodelae sp. nov., isolated from duckweed.</title>
        <authorList>
            <person name="Saimee Y."/>
            <person name="Duangmal K."/>
        </authorList>
    </citation>
    <scope>NUCLEOTIDE SEQUENCE [LARGE SCALE GENOMIC DNA]</scope>
    <source>
        <strain evidence="4 5">S16-07</strain>
    </source>
</reference>
<keyword evidence="5" id="KW-1185">Reference proteome</keyword>
<protein>
    <submittedName>
        <fullName evidence="4">Class I SAM-dependent methyltransferase</fullName>
    </submittedName>
</protein>
<keyword evidence="1 4" id="KW-0489">Methyltransferase</keyword>
<dbReference type="Gene3D" id="3.40.50.150">
    <property type="entry name" value="Vaccinia Virus protein VP39"/>
    <property type="match status" value="1"/>
</dbReference>
<organism evidence="4 5">
    <name type="scientific">Streptomyces oryzae</name>
    <dbReference type="NCBI Taxonomy" id="1434886"/>
    <lineage>
        <taxon>Bacteria</taxon>
        <taxon>Bacillati</taxon>
        <taxon>Actinomycetota</taxon>
        <taxon>Actinomycetes</taxon>
        <taxon>Kitasatosporales</taxon>
        <taxon>Streptomycetaceae</taxon>
        <taxon>Streptomyces</taxon>
    </lineage>
</organism>
<dbReference type="GO" id="GO:0008168">
    <property type="term" value="F:methyltransferase activity"/>
    <property type="evidence" value="ECO:0007669"/>
    <property type="project" value="UniProtKB-KW"/>
</dbReference>
<dbReference type="RefSeq" id="WP_209241283.1">
    <property type="nucleotide sequence ID" value="NZ_JADKMA010000114.1"/>
</dbReference>
<keyword evidence="2" id="KW-0808">Transferase</keyword>
<feature type="domain" description="Methyltransferase" evidence="3">
    <location>
        <begin position="43"/>
        <end position="131"/>
    </location>
</feature>
<gene>
    <name evidence="4" type="ORF">ITI46_21300</name>
</gene>
<dbReference type="PANTHER" id="PTHR43861">
    <property type="entry name" value="TRANS-ACONITATE 2-METHYLTRANSFERASE-RELATED"/>
    <property type="match status" value="1"/>
</dbReference>
<dbReference type="PANTHER" id="PTHR43861:SF1">
    <property type="entry name" value="TRANS-ACONITATE 2-METHYLTRANSFERASE"/>
    <property type="match status" value="1"/>
</dbReference>
<dbReference type="Proteomes" id="UP001519064">
    <property type="component" value="Unassembled WGS sequence"/>
</dbReference>
<dbReference type="InterPro" id="IPR041698">
    <property type="entry name" value="Methyltransf_25"/>
</dbReference>
<dbReference type="Pfam" id="PF13649">
    <property type="entry name" value="Methyltransf_25"/>
    <property type="match status" value="1"/>
</dbReference>
<evidence type="ECO:0000313" key="4">
    <source>
        <dbReference type="EMBL" id="MBO8194176.1"/>
    </source>
</evidence>
<dbReference type="InterPro" id="IPR029063">
    <property type="entry name" value="SAM-dependent_MTases_sf"/>
</dbReference>
<evidence type="ECO:0000256" key="2">
    <source>
        <dbReference type="ARBA" id="ARBA00022679"/>
    </source>
</evidence>
<dbReference type="EMBL" id="JADKMA010000114">
    <property type="protein sequence ID" value="MBO8194176.1"/>
    <property type="molecule type" value="Genomic_DNA"/>
</dbReference>
<dbReference type="GO" id="GO:0032259">
    <property type="term" value="P:methylation"/>
    <property type="evidence" value="ECO:0007669"/>
    <property type="project" value="UniProtKB-KW"/>
</dbReference>
<name>A0ABS3XFV0_9ACTN</name>
<dbReference type="CDD" id="cd02440">
    <property type="entry name" value="AdoMet_MTases"/>
    <property type="match status" value="1"/>
</dbReference>
<dbReference type="SUPFAM" id="SSF53335">
    <property type="entry name" value="S-adenosyl-L-methionine-dependent methyltransferases"/>
    <property type="match status" value="1"/>
</dbReference>
<proteinExistence type="predicted"/>
<evidence type="ECO:0000313" key="5">
    <source>
        <dbReference type="Proteomes" id="UP001519064"/>
    </source>
</evidence>
<evidence type="ECO:0000256" key="1">
    <source>
        <dbReference type="ARBA" id="ARBA00022603"/>
    </source>
</evidence>
<accession>A0ABS3XFV0</accession>